<dbReference type="PRINTS" id="PR00385">
    <property type="entry name" value="P450"/>
</dbReference>
<keyword evidence="3" id="KW-0560">Oxidoreductase</keyword>
<dbReference type="InterPro" id="IPR001128">
    <property type="entry name" value="Cyt_P450"/>
</dbReference>
<keyword evidence="7" id="KW-1185">Reference proteome</keyword>
<keyword evidence="5" id="KW-0472">Membrane</keyword>
<proteinExistence type="inferred from homology"/>
<protein>
    <recommendedName>
        <fullName evidence="8">Cytochrome P450</fullName>
    </recommendedName>
</protein>
<evidence type="ECO:0000256" key="2">
    <source>
        <dbReference type="ARBA" id="ARBA00022723"/>
    </source>
</evidence>
<dbReference type="PANTHER" id="PTHR47944:SF4">
    <property type="entry name" value="OS09G0441700 PROTEIN"/>
    <property type="match status" value="1"/>
</dbReference>
<sequence length="571" mass="63593">MESQLVLISDLQLILVPLSIVVMVLVSWYFMKWTRLAAAGPGRKKLKKLQQLLPPGPKPWPMFGSLFLMDPQEAAHLTFGRLAEKYGPLMLMWMGSSPTLLISNAAMAESFFKNHDQTFAHRPYMLAGKHLGFQFSNVVFSSYGPYYSRLRKIYTLELLSPKRVSLSQGLRQIEVRLLLQSVLKDSLDLQSCSAAGTSGNVNVINMSSKLQTMGIDNLVRMIFARPNSSKSTAASLELITSEERDELKAVVKRAVELAGMFYIGDFIPIFRFLDFQGIETQMKELSQSMRRIAMHLIEKQRRQLLQGGTGSTEIHGSLASKLNIVEVLLAQDGDDKLSDDAMTAVIFDFIIAGSDTTSVSTEWTLAELLNHPQDLQRAQKELDTVVGRERLVEEADIVKLPFLQAIVKESFRLHPPAPLGIPHACKEACRLGGYDIPANTTAMINIWAIGRDPSHWENPHLFSPQRFLDDHSSASKNVTMFGKDFQLLPFLTGRRQCPGAQLGLAVVQLAVASLLHSFDWSLPSSASDSTTTHRHQPLLSMKEKPGLVTPRAADLNLIVTPRLPISVYIID</sequence>
<dbReference type="PRINTS" id="PR00463">
    <property type="entry name" value="EP450I"/>
</dbReference>
<gene>
    <name evidence="6" type="ORF">CSSPTR1EN2_LOCUS15246</name>
</gene>
<dbReference type="InterPro" id="IPR002401">
    <property type="entry name" value="Cyt_P450_E_grp-I"/>
</dbReference>
<dbReference type="Proteomes" id="UP001497512">
    <property type="component" value="Chromosome 3"/>
</dbReference>
<reference evidence="6" key="1">
    <citation type="submission" date="2024-02" db="EMBL/GenBank/DDBJ databases">
        <authorList>
            <consortium name="ELIXIR-Norway"/>
            <consortium name="Elixir Norway"/>
        </authorList>
    </citation>
    <scope>NUCLEOTIDE SEQUENCE</scope>
</reference>
<dbReference type="Gene3D" id="1.10.630.10">
    <property type="entry name" value="Cytochrome P450"/>
    <property type="match status" value="1"/>
</dbReference>
<evidence type="ECO:0000256" key="3">
    <source>
        <dbReference type="ARBA" id="ARBA00023002"/>
    </source>
</evidence>
<feature type="transmembrane region" description="Helical" evidence="5">
    <location>
        <begin position="12"/>
        <end position="31"/>
    </location>
</feature>
<accession>A0ABP0UFV2</accession>
<dbReference type="SUPFAM" id="SSF48264">
    <property type="entry name" value="Cytochrome P450"/>
    <property type="match status" value="1"/>
</dbReference>
<dbReference type="InterPro" id="IPR036396">
    <property type="entry name" value="Cyt_P450_sf"/>
</dbReference>
<comment type="similarity">
    <text evidence="1">Belongs to the cytochrome P450 family.</text>
</comment>
<keyword evidence="4" id="KW-0408">Iron</keyword>
<name>A0ABP0UFV2_9BRYO</name>
<evidence type="ECO:0000256" key="1">
    <source>
        <dbReference type="ARBA" id="ARBA00010617"/>
    </source>
</evidence>
<dbReference type="CDD" id="cd20618">
    <property type="entry name" value="CYP71_clan"/>
    <property type="match status" value="1"/>
</dbReference>
<dbReference type="EMBL" id="OZ019895">
    <property type="protein sequence ID" value="CAK9220177.1"/>
    <property type="molecule type" value="Genomic_DNA"/>
</dbReference>
<keyword evidence="5" id="KW-1133">Transmembrane helix</keyword>
<evidence type="ECO:0008006" key="8">
    <source>
        <dbReference type="Google" id="ProtNLM"/>
    </source>
</evidence>
<evidence type="ECO:0000256" key="4">
    <source>
        <dbReference type="ARBA" id="ARBA00023004"/>
    </source>
</evidence>
<organism evidence="6 7">
    <name type="scientific">Sphagnum troendelagicum</name>
    <dbReference type="NCBI Taxonomy" id="128251"/>
    <lineage>
        <taxon>Eukaryota</taxon>
        <taxon>Viridiplantae</taxon>
        <taxon>Streptophyta</taxon>
        <taxon>Embryophyta</taxon>
        <taxon>Bryophyta</taxon>
        <taxon>Sphagnophytina</taxon>
        <taxon>Sphagnopsida</taxon>
        <taxon>Sphagnales</taxon>
        <taxon>Sphagnaceae</taxon>
        <taxon>Sphagnum</taxon>
    </lineage>
</organism>
<evidence type="ECO:0000256" key="5">
    <source>
        <dbReference type="SAM" id="Phobius"/>
    </source>
</evidence>
<keyword evidence="2" id="KW-0479">Metal-binding</keyword>
<keyword evidence="5" id="KW-0812">Transmembrane</keyword>
<evidence type="ECO:0000313" key="6">
    <source>
        <dbReference type="EMBL" id="CAK9220177.1"/>
    </source>
</evidence>
<dbReference type="PANTHER" id="PTHR47944">
    <property type="entry name" value="CYTOCHROME P450 98A9"/>
    <property type="match status" value="1"/>
</dbReference>
<dbReference type="Pfam" id="PF00067">
    <property type="entry name" value="p450"/>
    <property type="match status" value="1"/>
</dbReference>
<evidence type="ECO:0000313" key="7">
    <source>
        <dbReference type="Proteomes" id="UP001497512"/>
    </source>
</evidence>